<proteinExistence type="predicted"/>
<organism evidence="1 2">
    <name type="scientific">Staphylococcus delphini</name>
    <dbReference type="NCBI Taxonomy" id="53344"/>
    <lineage>
        <taxon>Bacteria</taxon>
        <taxon>Bacillati</taxon>
        <taxon>Bacillota</taxon>
        <taxon>Bacilli</taxon>
        <taxon>Bacillales</taxon>
        <taxon>Staphylococcaceae</taxon>
        <taxon>Staphylococcus</taxon>
        <taxon>Staphylococcus intermedius group</taxon>
    </lineage>
</organism>
<dbReference type="RefSeq" id="WP_019165274.1">
    <property type="nucleotide sequence ID" value="NZ_CP094734.1"/>
</dbReference>
<gene>
    <name evidence="1" type="ORF">B5C08_00730</name>
</gene>
<dbReference type="PANTHER" id="PTHR34796">
    <property type="entry name" value="EXPRESSED PROTEIN"/>
    <property type="match status" value="1"/>
</dbReference>
<name>A0A2A4H0E0_9STAP</name>
<reference evidence="1 2" key="1">
    <citation type="journal article" date="2017" name="PLoS ONE">
        <title>Development of a real-time PCR for detection of Staphylococcus pseudintermedius using a novel automated comparison of whole-genome sequences.</title>
        <authorList>
            <person name="Verstappen K.M."/>
            <person name="Huijbregts L."/>
            <person name="Spaninks M."/>
            <person name="Wagenaar J.A."/>
            <person name="Fluit A.C."/>
            <person name="Duim B."/>
        </authorList>
    </citation>
    <scope>NUCLEOTIDE SEQUENCE [LARGE SCALE GENOMIC DNA]</scope>
    <source>
        <strain evidence="1 2">215070706401-1</strain>
    </source>
</reference>
<protein>
    <recommendedName>
        <fullName evidence="3">Cytosolic protein</fullName>
    </recommendedName>
</protein>
<dbReference type="Pfam" id="PF03745">
    <property type="entry name" value="DUF309"/>
    <property type="match status" value="1"/>
</dbReference>
<dbReference type="Gene3D" id="1.10.3450.10">
    <property type="entry name" value="TTHA0068-like"/>
    <property type="match status" value="1"/>
</dbReference>
<dbReference type="GeneID" id="77325007"/>
<dbReference type="InterPro" id="IPR023203">
    <property type="entry name" value="TTHA0068_sf"/>
</dbReference>
<dbReference type="InterPro" id="IPR005500">
    <property type="entry name" value="DUF309"/>
</dbReference>
<dbReference type="EMBL" id="MWUU01000001">
    <property type="protein sequence ID" value="PCF57286.1"/>
    <property type="molecule type" value="Genomic_DNA"/>
</dbReference>
<dbReference type="SUPFAM" id="SSF140663">
    <property type="entry name" value="TTHA0068-like"/>
    <property type="match status" value="1"/>
</dbReference>
<dbReference type="Proteomes" id="UP000218335">
    <property type="component" value="Unassembled WGS sequence"/>
</dbReference>
<sequence length="168" mass="19649">MLENDLVHFYYQFHHEQHYFLCHDILEEAWKMQHAFSKQDAVVSLILLATGSYHYRRGNFKGAHKTFNKAYQIIANYSEETMATLGLVRKAYLNILTQLIHDTAQEIPFSPIQLPLTATMIEKVKTQFPNFQVTDTVVETPVILHHHQLRDRSEVIAAREAALEERRK</sequence>
<dbReference type="PANTHER" id="PTHR34796:SF1">
    <property type="entry name" value="EXPRESSED PROTEIN"/>
    <property type="match status" value="1"/>
</dbReference>
<evidence type="ECO:0000313" key="2">
    <source>
        <dbReference type="Proteomes" id="UP000218335"/>
    </source>
</evidence>
<dbReference type="AlphaFoldDB" id="A0A2A4H0E0"/>
<comment type="caution">
    <text evidence="1">The sequence shown here is derived from an EMBL/GenBank/DDBJ whole genome shotgun (WGS) entry which is preliminary data.</text>
</comment>
<evidence type="ECO:0000313" key="1">
    <source>
        <dbReference type="EMBL" id="PCF57286.1"/>
    </source>
</evidence>
<evidence type="ECO:0008006" key="3">
    <source>
        <dbReference type="Google" id="ProtNLM"/>
    </source>
</evidence>
<accession>A0A2A4H0E0</accession>